<keyword evidence="3" id="KW-1185">Reference proteome</keyword>
<dbReference type="Gene3D" id="3.30.420.10">
    <property type="entry name" value="Ribonuclease H-like superfamily/Ribonuclease H"/>
    <property type="match status" value="1"/>
</dbReference>
<organism evidence="2 3">
    <name type="scientific">Rhipicephalus sanguineus</name>
    <name type="common">Brown dog tick</name>
    <name type="synonym">Ixodes sanguineus</name>
    <dbReference type="NCBI Taxonomy" id="34632"/>
    <lineage>
        <taxon>Eukaryota</taxon>
        <taxon>Metazoa</taxon>
        <taxon>Ecdysozoa</taxon>
        <taxon>Arthropoda</taxon>
        <taxon>Chelicerata</taxon>
        <taxon>Arachnida</taxon>
        <taxon>Acari</taxon>
        <taxon>Parasitiformes</taxon>
        <taxon>Ixodida</taxon>
        <taxon>Ixodoidea</taxon>
        <taxon>Ixodidae</taxon>
        <taxon>Rhipicephalinae</taxon>
        <taxon>Rhipicephalus</taxon>
        <taxon>Rhipicephalus</taxon>
    </lineage>
</organism>
<dbReference type="AlphaFoldDB" id="A0A9D4Q3E6"/>
<dbReference type="SUPFAM" id="SSF53098">
    <property type="entry name" value="Ribonuclease H-like"/>
    <property type="match status" value="1"/>
</dbReference>
<reference evidence="2" key="2">
    <citation type="submission" date="2021-09" db="EMBL/GenBank/DDBJ databases">
        <authorList>
            <person name="Jia N."/>
            <person name="Wang J."/>
            <person name="Shi W."/>
            <person name="Du L."/>
            <person name="Sun Y."/>
            <person name="Zhan W."/>
            <person name="Jiang J."/>
            <person name="Wang Q."/>
            <person name="Zhang B."/>
            <person name="Ji P."/>
            <person name="Sakyi L.B."/>
            <person name="Cui X."/>
            <person name="Yuan T."/>
            <person name="Jiang B."/>
            <person name="Yang W."/>
            <person name="Lam T.T.-Y."/>
            <person name="Chang Q."/>
            <person name="Ding S."/>
            <person name="Wang X."/>
            <person name="Zhu J."/>
            <person name="Ruan X."/>
            <person name="Zhao L."/>
            <person name="Wei J."/>
            <person name="Que T."/>
            <person name="Du C."/>
            <person name="Cheng J."/>
            <person name="Dai P."/>
            <person name="Han X."/>
            <person name="Huang E."/>
            <person name="Gao Y."/>
            <person name="Liu J."/>
            <person name="Shao H."/>
            <person name="Ye R."/>
            <person name="Li L."/>
            <person name="Wei W."/>
            <person name="Wang X."/>
            <person name="Wang C."/>
            <person name="Huo Q."/>
            <person name="Li W."/>
            <person name="Guo W."/>
            <person name="Chen H."/>
            <person name="Chen S."/>
            <person name="Zhou L."/>
            <person name="Zhou L."/>
            <person name="Ni X."/>
            <person name="Tian J."/>
            <person name="Zhou Y."/>
            <person name="Sheng Y."/>
            <person name="Liu T."/>
            <person name="Pan Y."/>
            <person name="Xia L."/>
            <person name="Li J."/>
            <person name="Zhao F."/>
            <person name="Cao W."/>
        </authorList>
    </citation>
    <scope>NUCLEOTIDE SEQUENCE</scope>
    <source>
        <strain evidence="2">Rsan-2018</strain>
        <tissue evidence="2">Larvae</tissue>
    </source>
</reference>
<proteinExistence type="predicted"/>
<dbReference type="InterPro" id="IPR002156">
    <property type="entry name" value="RNaseH_domain"/>
</dbReference>
<reference evidence="2" key="1">
    <citation type="journal article" date="2020" name="Cell">
        <title>Large-Scale Comparative Analyses of Tick Genomes Elucidate Their Genetic Diversity and Vector Capacities.</title>
        <authorList>
            <consortium name="Tick Genome and Microbiome Consortium (TIGMIC)"/>
            <person name="Jia N."/>
            <person name="Wang J."/>
            <person name="Shi W."/>
            <person name="Du L."/>
            <person name="Sun Y."/>
            <person name="Zhan W."/>
            <person name="Jiang J.F."/>
            <person name="Wang Q."/>
            <person name="Zhang B."/>
            <person name="Ji P."/>
            <person name="Bell-Sakyi L."/>
            <person name="Cui X.M."/>
            <person name="Yuan T.T."/>
            <person name="Jiang B.G."/>
            <person name="Yang W.F."/>
            <person name="Lam T.T."/>
            <person name="Chang Q.C."/>
            <person name="Ding S.J."/>
            <person name="Wang X.J."/>
            <person name="Zhu J.G."/>
            <person name="Ruan X.D."/>
            <person name="Zhao L."/>
            <person name="Wei J.T."/>
            <person name="Ye R.Z."/>
            <person name="Que T.C."/>
            <person name="Du C.H."/>
            <person name="Zhou Y.H."/>
            <person name="Cheng J.X."/>
            <person name="Dai P.F."/>
            <person name="Guo W.B."/>
            <person name="Han X.H."/>
            <person name="Huang E.J."/>
            <person name="Li L.F."/>
            <person name="Wei W."/>
            <person name="Gao Y.C."/>
            <person name="Liu J.Z."/>
            <person name="Shao H.Z."/>
            <person name="Wang X."/>
            <person name="Wang C.C."/>
            <person name="Yang T.C."/>
            <person name="Huo Q.B."/>
            <person name="Li W."/>
            <person name="Chen H.Y."/>
            <person name="Chen S.E."/>
            <person name="Zhou L.G."/>
            <person name="Ni X.B."/>
            <person name="Tian J.H."/>
            <person name="Sheng Y."/>
            <person name="Liu T."/>
            <person name="Pan Y.S."/>
            <person name="Xia L.Y."/>
            <person name="Li J."/>
            <person name="Zhao F."/>
            <person name="Cao W.C."/>
        </authorList>
    </citation>
    <scope>NUCLEOTIDE SEQUENCE</scope>
    <source>
        <strain evidence="2">Rsan-2018</strain>
    </source>
</reference>
<dbReference type="Proteomes" id="UP000821837">
    <property type="component" value="Chromosome 3"/>
</dbReference>
<evidence type="ECO:0000259" key="1">
    <source>
        <dbReference type="PROSITE" id="PS50879"/>
    </source>
</evidence>
<dbReference type="Pfam" id="PF00075">
    <property type="entry name" value="RNase_H"/>
    <property type="match status" value="1"/>
</dbReference>
<accession>A0A9D4Q3E6</accession>
<dbReference type="PROSITE" id="PS50879">
    <property type="entry name" value="RNASE_H_1"/>
    <property type="match status" value="1"/>
</dbReference>
<dbReference type="VEuPathDB" id="VectorBase:RSAN_043091"/>
<sequence length="535" mass="59620">MAGPCCSGVRGAPSPMSPGVRTKYAAALTGAHCGAAVGRDPWFTRITRAEVRSAQALDFVLTQFYQVMDAHHRKHLRPASHSRWGNPWWTPQLALERKRVNAARRRFQRCKDDALRAIFRSQYSGLLAAFRRTTAQAREAYMRGFCDECSRKSVFSAPYNQAFGKVRVDQVLPPLVRPDGSRTTTHLESAALLLQTQVAVDDPATDGPDRSYVSAPYVTRDQGVPLTYAELNAVVHQMRDKSAPGPDGLHKAQTPQERPVCRLSVQQARAMARDRGLHVYTDGSHTSLSSGAAYVVFGRGTTIKAVGRYQVQGATSAYCTEIVAFTEALIYLRSSASRQPTFLYTDCLSVLQALASPHCLDPRVDRIRALMAQISASRHPQAFHVPGHRGLFGNEIADYLAARAWAMITDWERDWSEHHTSTELHKWTPDVTNLAACYPPNRLLITLITAHGRFPCYFSRFGLIDEPTCPCGGDCPSIDHYFTVCPLTAHHVSQLRYKEDLATDHRRRLPADERNRALLTRVVAVISENIPDISR</sequence>
<evidence type="ECO:0000313" key="2">
    <source>
        <dbReference type="EMBL" id="KAH7963800.1"/>
    </source>
</evidence>
<dbReference type="GO" id="GO:0003676">
    <property type="term" value="F:nucleic acid binding"/>
    <property type="evidence" value="ECO:0007669"/>
    <property type="project" value="InterPro"/>
</dbReference>
<dbReference type="InterPro" id="IPR012337">
    <property type="entry name" value="RNaseH-like_sf"/>
</dbReference>
<dbReference type="GO" id="GO:0004523">
    <property type="term" value="F:RNA-DNA hybrid ribonuclease activity"/>
    <property type="evidence" value="ECO:0007669"/>
    <property type="project" value="InterPro"/>
</dbReference>
<comment type="caution">
    <text evidence="2">The sequence shown here is derived from an EMBL/GenBank/DDBJ whole genome shotgun (WGS) entry which is preliminary data.</text>
</comment>
<feature type="domain" description="RNase H type-1" evidence="1">
    <location>
        <begin position="273"/>
        <end position="406"/>
    </location>
</feature>
<dbReference type="CDD" id="cd09276">
    <property type="entry name" value="Rnase_HI_RT_non_LTR"/>
    <property type="match status" value="1"/>
</dbReference>
<name>A0A9D4Q3E6_RHISA</name>
<dbReference type="InterPro" id="IPR036397">
    <property type="entry name" value="RNaseH_sf"/>
</dbReference>
<evidence type="ECO:0000313" key="3">
    <source>
        <dbReference type="Proteomes" id="UP000821837"/>
    </source>
</evidence>
<dbReference type="EMBL" id="JABSTV010001249">
    <property type="protein sequence ID" value="KAH7963800.1"/>
    <property type="molecule type" value="Genomic_DNA"/>
</dbReference>
<gene>
    <name evidence="2" type="ORF">HPB52_022910</name>
</gene>
<protein>
    <recommendedName>
        <fullName evidence="1">RNase H type-1 domain-containing protein</fullName>
    </recommendedName>
</protein>